<dbReference type="InterPro" id="IPR023395">
    <property type="entry name" value="MCP_dom_sf"/>
</dbReference>
<evidence type="ECO:0000256" key="8">
    <source>
        <dbReference type="SAM" id="MobiDB-lite"/>
    </source>
</evidence>
<dbReference type="AlphaFoldDB" id="A0A8C3PGY1"/>
<reference evidence="9" key="2">
    <citation type="submission" date="2025-09" db="UniProtKB">
        <authorList>
            <consortium name="Ensembl"/>
        </authorList>
    </citation>
    <scope>IDENTIFICATION</scope>
</reference>
<keyword evidence="6" id="KW-1133">Transmembrane helix</keyword>
<evidence type="ECO:0000256" key="1">
    <source>
        <dbReference type="ARBA" id="ARBA00004141"/>
    </source>
</evidence>
<evidence type="ECO:0008006" key="11">
    <source>
        <dbReference type="Google" id="ProtNLM"/>
    </source>
</evidence>
<dbReference type="SUPFAM" id="SSF103506">
    <property type="entry name" value="Mitochondrial carrier"/>
    <property type="match status" value="1"/>
</dbReference>
<dbReference type="Pfam" id="PF00153">
    <property type="entry name" value="Mito_carr"/>
    <property type="match status" value="1"/>
</dbReference>
<dbReference type="PANTHER" id="PTHR45618">
    <property type="entry name" value="MITOCHONDRIAL DICARBOXYLATE CARRIER-RELATED"/>
    <property type="match status" value="1"/>
</dbReference>
<keyword evidence="3" id="KW-0813">Transport</keyword>
<name>A0A8C3PGY1_9CHAR</name>
<sequence length="424" mass="43559">MASSRGALVTVGQLACYDQAKQLVLSTGLLSDNVFTHFLASFIAGGCATFLCQPLDVLKTRLMNSQGEYRVRSPSCPLCALASASLHLLIPLHLTPGCCSLCHGNCQARPPRLLQGTDLGVRGGGVWGDWLGAEVKVQNSSGAGAFQASTSGIWPSSGLALERCEPRPLLGLQPGSGHRGSCPAAPVGSPNGRAGRGSGAPALLGCDRPADTGQFLGPTCPGLVQSPCVRSLSWEGPCKGVSHPRFLPAAACQAFALLQPVCSSSPGSVQPPSEPGAAGSDPGFYRDPAYVAVMPTLMCLGAEGLVHDAELCVHSDGCGASLTAVAARAACPASRAPPRACKLVQLPGLGYWAPSALAGKPGASWAHADSPRSRCSLPGLRSCCCPAHSSHHPHLSLLGTATQTFWDQSDHLSRRERPCLAPGG</sequence>
<keyword evidence="5" id="KW-0677">Repeat</keyword>
<dbReference type="Ensembl" id="ENSCPGT00000000726.1">
    <property type="protein sequence ID" value="ENSCPGP00000000655.1"/>
    <property type="gene ID" value="ENSCPGG00000000541.1"/>
</dbReference>
<evidence type="ECO:0000256" key="6">
    <source>
        <dbReference type="ARBA" id="ARBA00022989"/>
    </source>
</evidence>
<evidence type="ECO:0000256" key="5">
    <source>
        <dbReference type="ARBA" id="ARBA00022737"/>
    </source>
</evidence>
<evidence type="ECO:0000313" key="10">
    <source>
        <dbReference type="Proteomes" id="UP000694419"/>
    </source>
</evidence>
<evidence type="ECO:0000256" key="3">
    <source>
        <dbReference type="ARBA" id="ARBA00022448"/>
    </source>
</evidence>
<dbReference type="Proteomes" id="UP000694419">
    <property type="component" value="Unplaced"/>
</dbReference>
<keyword evidence="4" id="KW-0812">Transmembrane</keyword>
<dbReference type="InterPro" id="IPR050391">
    <property type="entry name" value="Mito_Metabolite_Transporter"/>
</dbReference>
<dbReference type="InterPro" id="IPR018108">
    <property type="entry name" value="MCP_transmembrane"/>
</dbReference>
<proteinExistence type="inferred from homology"/>
<evidence type="ECO:0000256" key="7">
    <source>
        <dbReference type="ARBA" id="ARBA00023136"/>
    </source>
</evidence>
<keyword evidence="10" id="KW-1185">Reference proteome</keyword>
<comment type="subcellular location">
    <subcellularLocation>
        <location evidence="1">Membrane</location>
        <topology evidence="1">Multi-pass membrane protein</topology>
    </subcellularLocation>
</comment>
<organism evidence="9 10">
    <name type="scientific">Calidris pygmaea</name>
    <name type="common">Spoon-billed sandpiper</name>
    <dbReference type="NCBI Taxonomy" id="425635"/>
    <lineage>
        <taxon>Eukaryota</taxon>
        <taxon>Metazoa</taxon>
        <taxon>Chordata</taxon>
        <taxon>Craniata</taxon>
        <taxon>Vertebrata</taxon>
        <taxon>Euteleostomi</taxon>
        <taxon>Archelosauria</taxon>
        <taxon>Archosauria</taxon>
        <taxon>Dinosauria</taxon>
        <taxon>Saurischia</taxon>
        <taxon>Theropoda</taxon>
        <taxon>Coelurosauria</taxon>
        <taxon>Aves</taxon>
        <taxon>Neognathae</taxon>
        <taxon>Neoaves</taxon>
        <taxon>Charadriiformes</taxon>
        <taxon>Scolopacidae</taxon>
        <taxon>Calidris</taxon>
    </lineage>
</organism>
<dbReference type="GO" id="GO:0016020">
    <property type="term" value="C:membrane"/>
    <property type="evidence" value="ECO:0007669"/>
    <property type="project" value="UniProtKB-SubCell"/>
</dbReference>
<evidence type="ECO:0000256" key="2">
    <source>
        <dbReference type="ARBA" id="ARBA00006375"/>
    </source>
</evidence>
<evidence type="ECO:0000313" key="9">
    <source>
        <dbReference type="Ensembl" id="ENSCPGP00000000655.1"/>
    </source>
</evidence>
<feature type="region of interest" description="Disordered" evidence="8">
    <location>
        <begin position="175"/>
        <end position="200"/>
    </location>
</feature>
<protein>
    <recommendedName>
        <fullName evidence="11">Mitochondrial dicarboxylate carrier</fullName>
    </recommendedName>
</protein>
<evidence type="ECO:0000256" key="4">
    <source>
        <dbReference type="ARBA" id="ARBA00022692"/>
    </source>
</evidence>
<reference evidence="9" key="1">
    <citation type="submission" date="2025-08" db="UniProtKB">
        <authorList>
            <consortium name="Ensembl"/>
        </authorList>
    </citation>
    <scope>IDENTIFICATION</scope>
</reference>
<keyword evidence="7" id="KW-0472">Membrane</keyword>
<dbReference type="Gene3D" id="1.50.40.10">
    <property type="entry name" value="Mitochondrial carrier domain"/>
    <property type="match status" value="1"/>
</dbReference>
<comment type="similarity">
    <text evidence="2">Belongs to the mitochondrial carrier (TC 2.A.29) family.</text>
</comment>
<accession>A0A8C3PGY1</accession>